<name>A0A168NKD1_ABSGL</name>
<dbReference type="OrthoDB" id="5592268at2759"/>
<keyword evidence="3" id="KW-1185">Reference proteome</keyword>
<dbReference type="InterPro" id="IPR041588">
    <property type="entry name" value="Integrase_H2C2"/>
</dbReference>
<dbReference type="InterPro" id="IPR001584">
    <property type="entry name" value="Integrase_cat-core"/>
</dbReference>
<dbReference type="AlphaFoldDB" id="A0A168NKD1"/>
<dbReference type="InterPro" id="IPR012337">
    <property type="entry name" value="RNaseH-like_sf"/>
</dbReference>
<dbReference type="Gene3D" id="1.10.340.70">
    <property type="match status" value="1"/>
</dbReference>
<dbReference type="PANTHER" id="PTHR37984:SF5">
    <property type="entry name" value="PROTEIN NYNRIN-LIKE"/>
    <property type="match status" value="1"/>
</dbReference>
<evidence type="ECO:0000313" key="3">
    <source>
        <dbReference type="Proteomes" id="UP000078561"/>
    </source>
</evidence>
<proteinExistence type="predicted"/>
<dbReference type="Proteomes" id="UP000078561">
    <property type="component" value="Unassembled WGS sequence"/>
</dbReference>
<feature type="domain" description="Integrase catalytic" evidence="1">
    <location>
        <begin position="124"/>
        <end position="289"/>
    </location>
</feature>
<organism evidence="2">
    <name type="scientific">Absidia glauca</name>
    <name type="common">Pin mould</name>
    <dbReference type="NCBI Taxonomy" id="4829"/>
    <lineage>
        <taxon>Eukaryota</taxon>
        <taxon>Fungi</taxon>
        <taxon>Fungi incertae sedis</taxon>
        <taxon>Mucoromycota</taxon>
        <taxon>Mucoromycotina</taxon>
        <taxon>Mucoromycetes</taxon>
        <taxon>Mucorales</taxon>
        <taxon>Cunninghamellaceae</taxon>
        <taxon>Absidia</taxon>
    </lineage>
</organism>
<dbReference type="Pfam" id="PF17921">
    <property type="entry name" value="Integrase_H2C2"/>
    <property type="match status" value="1"/>
</dbReference>
<dbReference type="STRING" id="4829.A0A168NKD1"/>
<gene>
    <name evidence="2" type="primary">ABSGL_06428.1 scaffold 8341</name>
</gene>
<reference evidence="2" key="1">
    <citation type="submission" date="2016-04" db="EMBL/GenBank/DDBJ databases">
        <authorList>
            <person name="Evans L.H."/>
            <person name="Alamgir A."/>
            <person name="Owens N."/>
            <person name="Weber N.D."/>
            <person name="Virtaneva K."/>
            <person name="Barbian K."/>
            <person name="Babar A."/>
            <person name="Rosenke K."/>
        </authorList>
    </citation>
    <scope>NUCLEOTIDE SEQUENCE [LARGE SCALE GENOMIC DNA]</scope>
    <source>
        <strain evidence="2">CBS 101.48</strain>
    </source>
</reference>
<dbReference type="InterPro" id="IPR036397">
    <property type="entry name" value="RNaseH_sf"/>
</dbReference>
<dbReference type="GO" id="GO:0003676">
    <property type="term" value="F:nucleic acid binding"/>
    <property type="evidence" value="ECO:0007669"/>
    <property type="project" value="InterPro"/>
</dbReference>
<dbReference type="GO" id="GO:0005634">
    <property type="term" value="C:nucleus"/>
    <property type="evidence" value="ECO:0007669"/>
    <property type="project" value="UniProtKB-ARBA"/>
</dbReference>
<protein>
    <recommendedName>
        <fullName evidence="1">Integrase catalytic domain-containing protein</fullName>
    </recommendedName>
</protein>
<evidence type="ECO:0000259" key="1">
    <source>
        <dbReference type="PROSITE" id="PS50994"/>
    </source>
</evidence>
<dbReference type="Pfam" id="PF00665">
    <property type="entry name" value="rve"/>
    <property type="match status" value="1"/>
</dbReference>
<dbReference type="InParanoid" id="A0A168NKD1"/>
<dbReference type="Gene3D" id="3.30.420.10">
    <property type="entry name" value="Ribonuclease H-like superfamily/Ribonuclease H"/>
    <property type="match status" value="1"/>
</dbReference>
<dbReference type="OMA" id="ECTVIRI"/>
<dbReference type="PANTHER" id="PTHR37984">
    <property type="entry name" value="PROTEIN CBG26694"/>
    <property type="match status" value="1"/>
</dbReference>
<accession>A0A168NKD1</accession>
<dbReference type="EMBL" id="LT553403">
    <property type="protein sequence ID" value="SAM00706.1"/>
    <property type="molecule type" value="Genomic_DNA"/>
</dbReference>
<dbReference type="InterPro" id="IPR050951">
    <property type="entry name" value="Retrovirus_Pol_polyprotein"/>
</dbReference>
<dbReference type="SUPFAM" id="SSF53098">
    <property type="entry name" value="Ribonuclease H-like"/>
    <property type="match status" value="1"/>
</dbReference>
<sequence>MDYPTYVAISQYIVRRSYPLESNEAVKRRIRRLASKYFLLGGRLFANKKGDSGHELELLHEGNVKDIILQVHNEGHFGSKNTYERMRVRYVAPGLLEKVETVVRECDVCQFRARRPRRRVEVARPIKPPREPFTMIGCDAVGPVLESKSGNRYILVAIDYLTRWPMALAVPNINEVTTADFLYNVVVSNYGVPNYILTDRGSNFTSGYVQNFLQQLGCRHITTTAYRPQTNGLCERMNQTLVQTLAKIINERGTEDRWDEYVNSALLAIRTMKNISTGYTAGKLLFGYEMRTPGTWPVPREDFVEGNLVDEVADRVTTISKLAEVYRSEARKKVVEKQQERARRYNLSVAPRLRYKIGEQVLMKDQNPQTKFANRWLGPMVVVRTNENGTYWLEGPSKRRLDGAVNGDCLVPYHAKKHMVPDVQVKKVNEWFEAWVNRSG</sequence>
<dbReference type="GO" id="GO:0015074">
    <property type="term" value="P:DNA integration"/>
    <property type="evidence" value="ECO:0007669"/>
    <property type="project" value="InterPro"/>
</dbReference>
<dbReference type="PROSITE" id="PS50994">
    <property type="entry name" value="INTEGRASE"/>
    <property type="match status" value="1"/>
</dbReference>
<evidence type="ECO:0000313" key="2">
    <source>
        <dbReference type="EMBL" id="SAM00706.1"/>
    </source>
</evidence>
<dbReference type="FunFam" id="3.30.420.10:FF:000032">
    <property type="entry name" value="Retrovirus-related Pol polyprotein from transposon 297-like Protein"/>
    <property type="match status" value="1"/>
</dbReference>